<evidence type="ECO:0000313" key="2">
    <source>
        <dbReference type="EMBL" id="GAA0577514.1"/>
    </source>
</evidence>
<dbReference type="RefSeq" id="WP_166936197.1">
    <property type="nucleotide sequence ID" value="NZ_BAAADD010000007.1"/>
</dbReference>
<evidence type="ECO:0008006" key="4">
    <source>
        <dbReference type="Google" id="ProtNLM"/>
    </source>
</evidence>
<keyword evidence="1" id="KW-1133">Transmembrane helix</keyword>
<reference evidence="2 3" key="1">
    <citation type="journal article" date="2019" name="Int. J. Syst. Evol. Microbiol.">
        <title>The Global Catalogue of Microorganisms (GCM) 10K type strain sequencing project: providing services to taxonomists for standard genome sequencing and annotation.</title>
        <authorList>
            <consortium name="The Broad Institute Genomics Platform"/>
            <consortium name="The Broad Institute Genome Sequencing Center for Infectious Disease"/>
            <person name="Wu L."/>
            <person name="Ma J."/>
        </authorList>
    </citation>
    <scope>NUCLEOTIDE SEQUENCE [LARGE SCALE GENOMIC DNA]</scope>
    <source>
        <strain evidence="2 3">JCM 15089</strain>
    </source>
</reference>
<gene>
    <name evidence="2" type="ORF">GCM10008942_28000</name>
</gene>
<evidence type="ECO:0000256" key="1">
    <source>
        <dbReference type="SAM" id="Phobius"/>
    </source>
</evidence>
<protein>
    <recommendedName>
        <fullName evidence="4">DUF3185 domain-containing protein</fullName>
    </recommendedName>
</protein>
<comment type="caution">
    <text evidence="2">The sequence shown here is derived from an EMBL/GenBank/DDBJ whole genome shotgun (WGS) entry which is preliminary data.</text>
</comment>
<dbReference type="EMBL" id="BAAADD010000007">
    <property type="protein sequence ID" value="GAA0577514.1"/>
    <property type="molecule type" value="Genomic_DNA"/>
</dbReference>
<sequence length="73" mass="7790">MRDMVVVGVLLAVLGLGTLIFGQIRYTETEPVVKAGPIQIDKKESHVISLPTVGGVVLLIAGLGFVFVGMRRN</sequence>
<dbReference type="Proteomes" id="UP001499951">
    <property type="component" value="Unassembled WGS sequence"/>
</dbReference>
<keyword evidence="1" id="KW-0472">Membrane</keyword>
<proteinExistence type="predicted"/>
<organism evidence="2 3">
    <name type="scientific">Rhizomicrobium electricum</name>
    <dbReference type="NCBI Taxonomy" id="480070"/>
    <lineage>
        <taxon>Bacteria</taxon>
        <taxon>Pseudomonadati</taxon>
        <taxon>Pseudomonadota</taxon>
        <taxon>Alphaproteobacteria</taxon>
        <taxon>Micropepsales</taxon>
        <taxon>Micropepsaceae</taxon>
        <taxon>Rhizomicrobium</taxon>
    </lineage>
</organism>
<name>A0ABN1EY65_9PROT</name>
<feature type="transmembrane region" description="Helical" evidence="1">
    <location>
        <begin position="46"/>
        <end position="68"/>
    </location>
</feature>
<keyword evidence="1" id="KW-0812">Transmembrane</keyword>
<evidence type="ECO:0000313" key="3">
    <source>
        <dbReference type="Proteomes" id="UP001499951"/>
    </source>
</evidence>
<keyword evidence="3" id="KW-1185">Reference proteome</keyword>
<accession>A0ABN1EY65</accession>